<evidence type="ECO:0000313" key="2">
    <source>
        <dbReference type="EMBL" id="MXR50724.1"/>
    </source>
</evidence>
<keyword evidence="3" id="KW-1185">Reference proteome</keyword>
<protein>
    <submittedName>
        <fullName evidence="2">Methyltransferase domain-containing protein</fullName>
    </submittedName>
</protein>
<keyword evidence="2" id="KW-0808">Transferase</keyword>
<dbReference type="PANTHER" id="PTHR43591">
    <property type="entry name" value="METHYLTRANSFERASE"/>
    <property type="match status" value="1"/>
</dbReference>
<comment type="caution">
    <text evidence="2">The sequence shown here is derived from an EMBL/GenBank/DDBJ whole genome shotgun (WGS) entry which is preliminary data.</text>
</comment>
<dbReference type="InterPro" id="IPR013216">
    <property type="entry name" value="Methyltransf_11"/>
</dbReference>
<sequence length="262" mass="28849">MRRFTAEYLKTTRAGMWEDSRSALADLGLDTRRRVLDVGAGTGELTRVLRAETSGEVVAVDADRELLGHVDPPRALGDATRLPFRTGAFDLVVCQALLVNLPDPVEALEEFARVSEDLVAVIEPDNSAVTVESTVDGESELAERARTLYFEGVDTDVTMGEASELFAAAGLDVVAVERYDHRRVTEPPYSEQALESIRRKASGAGIDTDRETILAGDTTPEEFDALREQWRAIGREAVDQLQDATYRRTETVPFYVTVGRVD</sequence>
<evidence type="ECO:0000313" key="3">
    <source>
        <dbReference type="Proteomes" id="UP000466535"/>
    </source>
</evidence>
<reference evidence="2 3" key="1">
    <citation type="submission" date="2019-12" db="EMBL/GenBank/DDBJ databases">
        <title>Isolation and characterization of three novel carbon monoxide-oxidizing members of Halobacteria from salione crusts and soils.</title>
        <authorList>
            <person name="Myers M.R."/>
            <person name="King G.M."/>
        </authorList>
    </citation>
    <scope>NUCLEOTIDE SEQUENCE [LARGE SCALE GENOMIC DNA]</scope>
    <source>
        <strain evidence="2 3">WSH3</strain>
    </source>
</reference>
<organism evidence="2 3">
    <name type="scientific">Halovenus carboxidivorans</name>
    <dbReference type="NCBI Taxonomy" id="2692199"/>
    <lineage>
        <taxon>Archaea</taxon>
        <taxon>Methanobacteriati</taxon>
        <taxon>Methanobacteriota</taxon>
        <taxon>Stenosarchaea group</taxon>
        <taxon>Halobacteria</taxon>
        <taxon>Halobacteriales</taxon>
        <taxon>Haloarculaceae</taxon>
        <taxon>Halovenus</taxon>
    </lineage>
</organism>
<name>A0A6B0SYR1_9EURY</name>
<keyword evidence="2" id="KW-0489">Methyltransferase</keyword>
<dbReference type="InterPro" id="IPR029063">
    <property type="entry name" value="SAM-dependent_MTases_sf"/>
</dbReference>
<dbReference type="Gene3D" id="3.40.50.150">
    <property type="entry name" value="Vaccinia Virus protein VP39"/>
    <property type="match status" value="1"/>
</dbReference>
<dbReference type="AlphaFoldDB" id="A0A6B0SYR1"/>
<accession>A0A6B0SYR1</accession>
<dbReference type="GO" id="GO:0008757">
    <property type="term" value="F:S-adenosylmethionine-dependent methyltransferase activity"/>
    <property type="evidence" value="ECO:0007669"/>
    <property type="project" value="InterPro"/>
</dbReference>
<dbReference type="GO" id="GO:0032259">
    <property type="term" value="P:methylation"/>
    <property type="evidence" value="ECO:0007669"/>
    <property type="project" value="UniProtKB-KW"/>
</dbReference>
<proteinExistence type="predicted"/>
<feature type="domain" description="Methyltransferase type 11" evidence="1">
    <location>
        <begin position="36"/>
        <end position="114"/>
    </location>
</feature>
<dbReference type="Proteomes" id="UP000466535">
    <property type="component" value="Unassembled WGS sequence"/>
</dbReference>
<gene>
    <name evidence="2" type="ORF">GRX03_03770</name>
</gene>
<dbReference type="CDD" id="cd02440">
    <property type="entry name" value="AdoMet_MTases"/>
    <property type="match status" value="1"/>
</dbReference>
<dbReference type="SUPFAM" id="SSF53335">
    <property type="entry name" value="S-adenosyl-L-methionine-dependent methyltransferases"/>
    <property type="match status" value="1"/>
</dbReference>
<dbReference type="EMBL" id="WUUT01000001">
    <property type="protein sequence ID" value="MXR50724.1"/>
    <property type="molecule type" value="Genomic_DNA"/>
</dbReference>
<dbReference type="Pfam" id="PF08241">
    <property type="entry name" value="Methyltransf_11"/>
    <property type="match status" value="1"/>
</dbReference>
<evidence type="ECO:0000259" key="1">
    <source>
        <dbReference type="Pfam" id="PF08241"/>
    </source>
</evidence>
<dbReference type="RefSeq" id="WP_368277944.1">
    <property type="nucleotide sequence ID" value="NZ_WUUT01000001.1"/>
</dbReference>